<name>A0AAD4JEY2_PERFH</name>
<evidence type="ECO:0000256" key="3">
    <source>
        <dbReference type="ARBA" id="ARBA00022737"/>
    </source>
</evidence>
<dbReference type="EMBL" id="SDAM02000068">
    <property type="protein sequence ID" value="KAH6832558.1"/>
    <property type="molecule type" value="Genomic_DNA"/>
</dbReference>
<protein>
    <submittedName>
        <fullName evidence="8">PENTATRICOPEPTIDE REPEAT 596</fullName>
    </submittedName>
</protein>
<comment type="subcellular location">
    <subcellularLocation>
        <location evidence="1">Mitochondrion</location>
    </subcellularLocation>
</comment>
<accession>A0AAD4JEY2</accession>
<evidence type="ECO:0000256" key="1">
    <source>
        <dbReference type="ARBA" id="ARBA00004173"/>
    </source>
</evidence>
<reference evidence="8 9" key="1">
    <citation type="journal article" date="2021" name="Nat. Commun.">
        <title>Incipient diploidization of the medicinal plant Perilla within 10,000 years.</title>
        <authorList>
            <person name="Zhang Y."/>
            <person name="Shen Q."/>
            <person name="Leng L."/>
            <person name="Zhang D."/>
            <person name="Chen S."/>
            <person name="Shi Y."/>
            <person name="Ning Z."/>
            <person name="Chen S."/>
        </authorList>
    </citation>
    <scope>NUCLEOTIDE SEQUENCE [LARGE SCALE GENOMIC DNA]</scope>
    <source>
        <strain evidence="9">cv. PC099</strain>
    </source>
</reference>
<proteinExistence type="inferred from homology"/>
<comment type="similarity">
    <text evidence="2">Belongs to the PPR family. P subfamily.</text>
</comment>
<dbReference type="PROSITE" id="PS51375">
    <property type="entry name" value="PPR"/>
    <property type="match status" value="2"/>
</dbReference>
<keyword evidence="4" id="KW-0809">Transit peptide</keyword>
<keyword evidence="9" id="KW-1185">Reference proteome</keyword>
<dbReference type="InterPro" id="IPR002885">
    <property type="entry name" value="PPR_rpt"/>
</dbReference>
<evidence type="ECO:0000256" key="7">
    <source>
        <dbReference type="SAM" id="MobiDB-lite"/>
    </source>
</evidence>
<dbReference type="NCBIfam" id="TIGR00756">
    <property type="entry name" value="PPR"/>
    <property type="match status" value="2"/>
</dbReference>
<dbReference type="GO" id="GO:0003729">
    <property type="term" value="F:mRNA binding"/>
    <property type="evidence" value="ECO:0007669"/>
    <property type="project" value="UniProtKB-ARBA"/>
</dbReference>
<dbReference type="GO" id="GO:0005739">
    <property type="term" value="C:mitochondrion"/>
    <property type="evidence" value="ECO:0007669"/>
    <property type="project" value="UniProtKB-SubCell"/>
</dbReference>
<dbReference type="FunFam" id="1.25.40.10:FF:000394">
    <property type="entry name" value="Pentatricopeptide repeat-containing protein, mitochondrial"/>
    <property type="match status" value="1"/>
</dbReference>
<dbReference type="FunFam" id="1.25.40.10:FF:000744">
    <property type="entry name" value="Pentatricopeptide repeat-containing protein, mitochondrial"/>
    <property type="match status" value="1"/>
</dbReference>
<dbReference type="Gene3D" id="1.25.40.10">
    <property type="entry name" value="Tetratricopeptide repeat domain"/>
    <property type="match status" value="2"/>
</dbReference>
<feature type="compositionally biased region" description="Acidic residues" evidence="7">
    <location>
        <begin position="110"/>
        <end position="134"/>
    </location>
</feature>
<dbReference type="Pfam" id="PF01535">
    <property type="entry name" value="PPR"/>
    <property type="match status" value="3"/>
</dbReference>
<organism evidence="8 9">
    <name type="scientific">Perilla frutescens var. hirtella</name>
    <name type="common">Perilla citriodora</name>
    <name type="synonym">Perilla setoyensis</name>
    <dbReference type="NCBI Taxonomy" id="608512"/>
    <lineage>
        <taxon>Eukaryota</taxon>
        <taxon>Viridiplantae</taxon>
        <taxon>Streptophyta</taxon>
        <taxon>Embryophyta</taxon>
        <taxon>Tracheophyta</taxon>
        <taxon>Spermatophyta</taxon>
        <taxon>Magnoliopsida</taxon>
        <taxon>eudicotyledons</taxon>
        <taxon>Gunneridae</taxon>
        <taxon>Pentapetalae</taxon>
        <taxon>asterids</taxon>
        <taxon>lamiids</taxon>
        <taxon>Lamiales</taxon>
        <taxon>Lamiaceae</taxon>
        <taxon>Nepetoideae</taxon>
        <taxon>Elsholtzieae</taxon>
        <taxon>Perilla</taxon>
    </lineage>
</organism>
<evidence type="ECO:0000313" key="9">
    <source>
        <dbReference type="Proteomes" id="UP001190926"/>
    </source>
</evidence>
<sequence>MWAIRRASNQIRNQGLSSKSGRIFCGKTELANCCSGTYNAAIVEPQETIFNGLLSCTRFYSKSSGFSKSHREVRTFSSQVGAKSNGEDLEDGFSELETPHDTVEAAASGDENDDDLSSGSELSEEEGIADDAPNELETLGSETEGKKQLSTVKASSEMCKAILASLSLPVSKVLDKWVEEGNEVTETEVSLTMDILRKRRLFVKALQLSEWLESNKDFEFTEANYVSRVDLIAKVLGLFKAETYLKQIPESFRTEVVYRTLLANCVSSTNVKKSEELFNKMKDLGFPVTAFACNQLLLLYKRTDRKKISDVLVLMEKENIKPSIFTYQILIDVKGQSGDISGMEQIVETMEGEGFKPSSQIQTLVARYYATAGLKDKAEAVLKDVEGDDIKKNRWACHMLIPIYASLGRSDEVERIWKVCESEPRLEECLAAIEAWGQLKKVENAEAAFEKLLKKVRRPSSKHFTALLKVYANNKMLTKGKDLVNQMAASGCNLGPVTWDALVNLYVGAGEVEKADSILGKAIRKKMGKPMFSSFMTIMDKYAERGDVHSTEKMFQMMREAGYTSRIRQYQTLLNAYIKSKATAYGFRDRMKADNVSPNRSMAGQLARMDAFRKSPVVADLLE</sequence>
<evidence type="ECO:0000313" key="8">
    <source>
        <dbReference type="EMBL" id="KAH6832558.1"/>
    </source>
</evidence>
<keyword evidence="5" id="KW-0496">Mitochondrion</keyword>
<evidence type="ECO:0000256" key="4">
    <source>
        <dbReference type="ARBA" id="ARBA00022946"/>
    </source>
</evidence>
<keyword evidence="3" id="KW-0677">Repeat</keyword>
<dbReference type="PANTHER" id="PTHR45717">
    <property type="entry name" value="OS12G0527900 PROTEIN"/>
    <property type="match status" value="1"/>
</dbReference>
<dbReference type="Pfam" id="PF13812">
    <property type="entry name" value="PPR_3"/>
    <property type="match status" value="1"/>
</dbReference>
<comment type="caution">
    <text evidence="8">The sequence shown here is derived from an EMBL/GenBank/DDBJ whole genome shotgun (WGS) entry which is preliminary data.</text>
</comment>
<evidence type="ECO:0000256" key="6">
    <source>
        <dbReference type="PROSITE-ProRule" id="PRU00708"/>
    </source>
</evidence>
<evidence type="ECO:0000256" key="5">
    <source>
        <dbReference type="ARBA" id="ARBA00023128"/>
    </source>
</evidence>
<dbReference type="AlphaFoldDB" id="A0AAD4JEY2"/>
<feature type="region of interest" description="Disordered" evidence="7">
    <location>
        <begin position="104"/>
        <end position="148"/>
    </location>
</feature>
<feature type="repeat" description="PPR" evidence="6">
    <location>
        <begin position="254"/>
        <end position="288"/>
    </location>
</feature>
<evidence type="ECO:0000256" key="2">
    <source>
        <dbReference type="ARBA" id="ARBA00007626"/>
    </source>
</evidence>
<dbReference type="PANTHER" id="PTHR45717:SF15">
    <property type="entry name" value="AGL218WP"/>
    <property type="match status" value="1"/>
</dbReference>
<gene>
    <name evidence="8" type="ORF">C2S53_008857</name>
</gene>
<dbReference type="Proteomes" id="UP001190926">
    <property type="component" value="Unassembled WGS sequence"/>
</dbReference>
<dbReference type="InterPro" id="IPR011990">
    <property type="entry name" value="TPR-like_helical_dom_sf"/>
</dbReference>
<feature type="repeat" description="PPR" evidence="6">
    <location>
        <begin position="323"/>
        <end position="357"/>
    </location>
</feature>